<dbReference type="GO" id="GO:0043235">
    <property type="term" value="C:receptor complex"/>
    <property type="evidence" value="ECO:0007669"/>
    <property type="project" value="TreeGrafter"/>
</dbReference>
<feature type="transmembrane region" description="Helical" evidence="11">
    <location>
        <begin position="97"/>
        <end position="116"/>
    </location>
</feature>
<dbReference type="Pfam" id="PF04901">
    <property type="entry name" value="RAMP"/>
    <property type="match status" value="1"/>
</dbReference>
<evidence type="ECO:0008006" key="14">
    <source>
        <dbReference type="Google" id="ProtNLM"/>
    </source>
</evidence>
<evidence type="ECO:0000256" key="1">
    <source>
        <dbReference type="ARBA" id="ARBA00004251"/>
    </source>
</evidence>
<dbReference type="AlphaFoldDB" id="A0A3P8WG28"/>
<dbReference type="GO" id="GO:0005886">
    <property type="term" value="C:plasma membrane"/>
    <property type="evidence" value="ECO:0007669"/>
    <property type="project" value="UniProtKB-SubCell"/>
</dbReference>
<reference evidence="12" key="3">
    <citation type="submission" date="2025-09" db="UniProtKB">
        <authorList>
            <consortium name="Ensembl"/>
        </authorList>
    </citation>
    <scope>IDENTIFICATION</scope>
</reference>
<dbReference type="GO" id="GO:0015026">
    <property type="term" value="F:coreceptor activity"/>
    <property type="evidence" value="ECO:0007669"/>
    <property type="project" value="InterPro"/>
</dbReference>
<keyword evidence="9" id="KW-1015">Disulfide bond</keyword>
<comment type="similarity">
    <text evidence="2">Belongs to the RAMP family.</text>
</comment>
<dbReference type="InterPro" id="IPR038126">
    <property type="entry name" value="RAMP_sf"/>
</dbReference>
<dbReference type="GO" id="GO:0008277">
    <property type="term" value="P:regulation of G protein-coupled receptor signaling pathway"/>
    <property type="evidence" value="ECO:0007669"/>
    <property type="project" value="InterPro"/>
</dbReference>
<dbReference type="Proteomes" id="UP000265120">
    <property type="component" value="Chromosome 16"/>
</dbReference>
<dbReference type="PANTHER" id="PTHR14076">
    <property type="entry name" value="RECEPTOR ACTIVITY MODIFYING PROTEIN RAMP"/>
    <property type="match status" value="1"/>
</dbReference>
<reference evidence="12 13" key="1">
    <citation type="journal article" date="2014" name="Nat. Genet.">
        <title>Whole-genome sequence of a flatfish provides insights into ZW sex chromosome evolution and adaptation to a benthic lifestyle.</title>
        <authorList>
            <person name="Chen S."/>
            <person name="Zhang G."/>
            <person name="Shao C."/>
            <person name="Huang Q."/>
            <person name="Liu G."/>
            <person name="Zhang P."/>
            <person name="Song W."/>
            <person name="An N."/>
            <person name="Chalopin D."/>
            <person name="Volff J.N."/>
            <person name="Hong Y."/>
            <person name="Li Q."/>
            <person name="Sha Z."/>
            <person name="Zhou H."/>
            <person name="Xie M."/>
            <person name="Yu Q."/>
            <person name="Liu Y."/>
            <person name="Xiang H."/>
            <person name="Wang N."/>
            <person name="Wu K."/>
            <person name="Yang C."/>
            <person name="Zhou Q."/>
            <person name="Liao X."/>
            <person name="Yang L."/>
            <person name="Hu Q."/>
            <person name="Zhang J."/>
            <person name="Meng L."/>
            <person name="Jin L."/>
            <person name="Tian Y."/>
            <person name="Lian J."/>
            <person name="Yang J."/>
            <person name="Miao G."/>
            <person name="Liu S."/>
            <person name="Liang Z."/>
            <person name="Yan F."/>
            <person name="Li Y."/>
            <person name="Sun B."/>
            <person name="Zhang H."/>
            <person name="Zhang J."/>
            <person name="Zhu Y."/>
            <person name="Du M."/>
            <person name="Zhao Y."/>
            <person name="Schartl M."/>
            <person name="Tang Q."/>
            <person name="Wang J."/>
        </authorList>
    </citation>
    <scope>NUCLEOTIDE SEQUENCE</scope>
</reference>
<dbReference type="GO" id="GO:0006886">
    <property type="term" value="P:intracellular protein transport"/>
    <property type="evidence" value="ECO:0007669"/>
    <property type="project" value="InterPro"/>
</dbReference>
<dbReference type="GO" id="GO:0007186">
    <property type="term" value="P:G protein-coupled receptor signaling pathway"/>
    <property type="evidence" value="ECO:0007669"/>
    <property type="project" value="TreeGrafter"/>
</dbReference>
<evidence type="ECO:0000256" key="4">
    <source>
        <dbReference type="ARBA" id="ARBA00022475"/>
    </source>
</evidence>
<dbReference type="GO" id="GO:0009986">
    <property type="term" value="C:cell surface"/>
    <property type="evidence" value="ECO:0007669"/>
    <property type="project" value="TreeGrafter"/>
</dbReference>
<dbReference type="Gene3D" id="1.10.150.510">
    <property type="entry name" value="Receptor activity modifying family"/>
    <property type="match status" value="1"/>
</dbReference>
<accession>A0A3P8WG28</accession>
<name>A0A3P8WG28_CYNSE</name>
<dbReference type="GeneTree" id="ENSGT00710000108330"/>
<evidence type="ECO:0000256" key="5">
    <source>
        <dbReference type="ARBA" id="ARBA00022692"/>
    </source>
</evidence>
<keyword evidence="10" id="KW-0675">Receptor</keyword>
<dbReference type="STRING" id="244447.ENSCSEP00000026438"/>
<keyword evidence="3" id="KW-0813">Transport</keyword>
<dbReference type="PANTHER" id="PTHR14076:SF7">
    <property type="entry name" value="RECEPTOR ACTIVITY-MODIFYING PROTEIN 1-LIKE"/>
    <property type="match status" value="1"/>
</dbReference>
<evidence type="ECO:0000256" key="6">
    <source>
        <dbReference type="ARBA" id="ARBA00022729"/>
    </source>
</evidence>
<dbReference type="GO" id="GO:0031623">
    <property type="term" value="P:receptor internalization"/>
    <property type="evidence" value="ECO:0007669"/>
    <property type="project" value="TreeGrafter"/>
</dbReference>
<proteinExistence type="inferred from homology"/>
<evidence type="ECO:0000256" key="8">
    <source>
        <dbReference type="ARBA" id="ARBA00023136"/>
    </source>
</evidence>
<dbReference type="GO" id="GO:0072659">
    <property type="term" value="P:protein localization to plasma membrane"/>
    <property type="evidence" value="ECO:0007669"/>
    <property type="project" value="TreeGrafter"/>
</dbReference>
<dbReference type="Ensembl" id="ENSCSET00000026791.1">
    <property type="protein sequence ID" value="ENSCSEP00000026438.1"/>
    <property type="gene ID" value="ENSCSEG00000016897.1"/>
</dbReference>
<keyword evidence="5 11" id="KW-0812">Transmembrane</keyword>
<dbReference type="InterPro" id="IPR006985">
    <property type="entry name" value="RAMP"/>
</dbReference>
<evidence type="ECO:0000256" key="9">
    <source>
        <dbReference type="ARBA" id="ARBA00023157"/>
    </source>
</evidence>
<evidence type="ECO:0000256" key="7">
    <source>
        <dbReference type="ARBA" id="ARBA00022989"/>
    </source>
</evidence>
<reference evidence="12" key="2">
    <citation type="submission" date="2025-08" db="UniProtKB">
        <authorList>
            <consortium name="Ensembl"/>
        </authorList>
    </citation>
    <scope>IDENTIFICATION</scope>
</reference>
<evidence type="ECO:0000313" key="12">
    <source>
        <dbReference type="Ensembl" id="ENSCSEP00000026438.1"/>
    </source>
</evidence>
<dbReference type="OMA" id="MEIHELY"/>
<organism evidence="12 13">
    <name type="scientific">Cynoglossus semilaevis</name>
    <name type="common">Tongue sole</name>
    <dbReference type="NCBI Taxonomy" id="244447"/>
    <lineage>
        <taxon>Eukaryota</taxon>
        <taxon>Metazoa</taxon>
        <taxon>Chordata</taxon>
        <taxon>Craniata</taxon>
        <taxon>Vertebrata</taxon>
        <taxon>Euteleostomi</taxon>
        <taxon>Actinopterygii</taxon>
        <taxon>Neopterygii</taxon>
        <taxon>Teleostei</taxon>
        <taxon>Neoteleostei</taxon>
        <taxon>Acanthomorphata</taxon>
        <taxon>Carangaria</taxon>
        <taxon>Pleuronectiformes</taxon>
        <taxon>Pleuronectoidei</taxon>
        <taxon>Cynoglossidae</taxon>
        <taxon>Cynoglossinae</taxon>
        <taxon>Cynoglossus</taxon>
    </lineage>
</organism>
<evidence type="ECO:0000256" key="10">
    <source>
        <dbReference type="ARBA" id="ARBA00023170"/>
    </source>
</evidence>
<evidence type="ECO:0000313" key="13">
    <source>
        <dbReference type="Proteomes" id="UP000265120"/>
    </source>
</evidence>
<keyword evidence="7 11" id="KW-1133">Transmembrane helix</keyword>
<dbReference type="GO" id="GO:0006816">
    <property type="term" value="P:calcium ion transport"/>
    <property type="evidence" value="ECO:0007669"/>
    <property type="project" value="TreeGrafter"/>
</dbReference>
<keyword evidence="13" id="KW-1185">Reference proteome</keyword>
<comment type="subcellular location">
    <subcellularLocation>
        <location evidence="1">Cell membrane</location>
        <topology evidence="1">Single-pass type I membrane protein</topology>
    </subcellularLocation>
</comment>
<evidence type="ECO:0000256" key="2">
    <source>
        <dbReference type="ARBA" id="ARBA00007087"/>
    </source>
</evidence>
<evidence type="ECO:0000256" key="3">
    <source>
        <dbReference type="ARBA" id="ARBA00022448"/>
    </source>
</evidence>
<dbReference type="InParanoid" id="A0A3P8WG28"/>
<keyword evidence="4" id="KW-1003">Cell membrane</keyword>
<sequence>MAAAEFSPTCNQHLFDRYVDSCLSQFQESMELSGYQDSCPWPGVKSVYNQLKSCVDFLAEKTRCKGYGSLVDDVYLAVHQMYFVLCGQVRDPPMTTLILLIAPCVVATLISPLLCFRSRTEG</sequence>
<keyword evidence="6" id="KW-0732">Signal</keyword>
<keyword evidence="8 11" id="KW-0472">Membrane</keyword>
<evidence type="ECO:0000256" key="11">
    <source>
        <dbReference type="SAM" id="Phobius"/>
    </source>
</evidence>
<dbReference type="GO" id="GO:0032870">
    <property type="term" value="P:cellular response to hormone stimulus"/>
    <property type="evidence" value="ECO:0007669"/>
    <property type="project" value="TreeGrafter"/>
</dbReference>
<protein>
    <recommendedName>
        <fullName evidence="14">Receptor activity modifying protein 1</fullName>
    </recommendedName>
</protein>